<evidence type="ECO:0000256" key="7">
    <source>
        <dbReference type="ARBA" id="ARBA00022801"/>
    </source>
</evidence>
<name>A0A7S0GUC1_MICPS</name>
<dbReference type="InterPro" id="IPR022192">
    <property type="entry name" value="SUV3_C"/>
</dbReference>
<feature type="domain" description="Helicase C-terminal" evidence="16">
    <location>
        <begin position="156"/>
        <end position="318"/>
    </location>
</feature>
<feature type="compositionally biased region" description="Basic and acidic residues" evidence="14">
    <location>
        <begin position="564"/>
        <end position="575"/>
    </location>
</feature>
<evidence type="ECO:0000256" key="12">
    <source>
        <dbReference type="ARBA" id="ARBA00023271"/>
    </source>
</evidence>
<dbReference type="GO" id="GO:0016787">
    <property type="term" value="F:hydrolase activity"/>
    <property type="evidence" value="ECO:0007669"/>
    <property type="project" value="UniProtKB-KW"/>
</dbReference>
<dbReference type="InterPro" id="IPR027417">
    <property type="entry name" value="P-loop_NTPase"/>
</dbReference>
<feature type="compositionally biased region" description="Low complexity" evidence="14">
    <location>
        <begin position="607"/>
        <end position="631"/>
    </location>
</feature>
<dbReference type="SUPFAM" id="SSF52540">
    <property type="entry name" value="P-loop containing nucleoside triphosphate hydrolases"/>
    <property type="match status" value="1"/>
</dbReference>
<evidence type="ECO:0000256" key="5">
    <source>
        <dbReference type="ARBA" id="ARBA00012552"/>
    </source>
</evidence>
<comment type="cofactor">
    <cofactor evidence="1">
        <name>Mn(2+)</name>
        <dbReference type="ChEBI" id="CHEBI:29035"/>
    </cofactor>
</comment>
<dbReference type="InterPro" id="IPR055206">
    <property type="entry name" value="DEXQc_SUV3"/>
</dbReference>
<evidence type="ECO:0000256" key="8">
    <source>
        <dbReference type="ARBA" id="ARBA00022806"/>
    </source>
</evidence>
<dbReference type="FunFam" id="3.40.50.300:FF:000957">
    <property type="entry name" value="ATP-dependent RNA helicase SUV3L, mitochondrial"/>
    <property type="match status" value="1"/>
</dbReference>
<dbReference type="Pfam" id="PF18147">
    <property type="entry name" value="Suv3_C_1"/>
    <property type="match status" value="1"/>
</dbReference>
<dbReference type="InterPro" id="IPR014001">
    <property type="entry name" value="Helicase_ATP-bd"/>
</dbReference>
<dbReference type="CDD" id="cd18805">
    <property type="entry name" value="SF2_C_suv3"/>
    <property type="match status" value="1"/>
</dbReference>
<comment type="subunit">
    <text evidence="4">Homodimer; in free form. Component of the mitochondrial degradosome (mtEXO) complex which is a heteropentamer containing 2 copies of SUPV3L1 and 3 copies of PNPT1.</text>
</comment>
<dbReference type="AlphaFoldDB" id="A0A7S0GUC1"/>
<organism evidence="17">
    <name type="scientific">Micromonas pusilla</name>
    <name type="common">Picoplanktonic green alga</name>
    <name type="synonym">Chromulina pusilla</name>
    <dbReference type="NCBI Taxonomy" id="38833"/>
    <lineage>
        <taxon>Eukaryota</taxon>
        <taxon>Viridiplantae</taxon>
        <taxon>Chlorophyta</taxon>
        <taxon>Mamiellophyceae</taxon>
        <taxon>Mamiellales</taxon>
        <taxon>Mamiellaceae</taxon>
        <taxon>Micromonas</taxon>
    </lineage>
</organism>
<accession>A0A7S0GUC1</accession>
<dbReference type="GO" id="GO:0045025">
    <property type="term" value="C:mitochondrial degradosome"/>
    <property type="evidence" value="ECO:0007669"/>
    <property type="project" value="TreeGrafter"/>
</dbReference>
<dbReference type="GO" id="GO:0000965">
    <property type="term" value="P:mitochondrial RNA 3'-end processing"/>
    <property type="evidence" value="ECO:0007669"/>
    <property type="project" value="TreeGrafter"/>
</dbReference>
<dbReference type="InterPro" id="IPR041082">
    <property type="entry name" value="Suv3_C_1"/>
</dbReference>
<evidence type="ECO:0000256" key="13">
    <source>
        <dbReference type="ARBA" id="ARBA00047984"/>
    </source>
</evidence>
<dbReference type="Gene3D" id="1.20.58.1080">
    <property type="match status" value="1"/>
</dbReference>
<dbReference type="Gene3D" id="1.20.272.40">
    <property type="match status" value="1"/>
</dbReference>
<comment type="cofactor">
    <cofactor evidence="2">
        <name>Mg(2+)</name>
        <dbReference type="ChEBI" id="CHEBI:18420"/>
    </cofactor>
</comment>
<comment type="subcellular location">
    <subcellularLocation>
        <location evidence="3">Mitochondrion matrix</location>
        <location evidence="3">Mitochondrion nucleoid</location>
    </subcellularLocation>
</comment>
<reference evidence="17" key="1">
    <citation type="submission" date="2021-01" db="EMBL/GenBank/DDBJ databases">
        <authorList>
            <person name="Corre E."/>
            <person name="Pelletier E."/>
            <person name="Niang G."/>
            <person name="Scheremetjew M."/>
            <person name="Finn R."/>
            <person name="Kale V."/>
            <person name="Holt S."/>
            <person name="Cochrane G."/>
            <person name="Meng A."/>
            <person name="Brown T."/>
            <person name="Cohen L."/>
        </authorList>
    </citation>
    <scope>NUCLEOTIDE SEQUENCE</scope>
    <source>
        <strain evidence="17">CCAC1681</strain>
    </source>
</reference>
<keyword evidence="12" id="KW-1135">Mitochondrion nucleoid</keyword>
<feature type="region of interest" description="Disordered" evidence="14">
    <location>
        <begin position="557"/>
        <end position="631"/>
    </location>
</feature>
<dbReference type="Gene3D" id="3.40.50.300">
    <property type="entry name" value="P-loop containing nucleotide triphosphate hydrolases"/>
    <property type="match status" value="2"/>
</dbReference>
<keyword evidence="7" id="KW-0378">Hydrolase</keyword>
<protein>
    <recommendedName>
        <fullName evidence="5">RNA helicase</fullName>
        <ecNumber evidence="5">3.6.4.13</ecNumber>
    </recommendedName>
</protein>
<keyword evidence="8" id="KW-0347">Helicase</keyword>
<comment type="catalytic activity">
    <reaction evidence="13">
        <text>ATP + H2O = ADP + phosphate + H(+)</text>
        <dbReference type="Rhea" id="RHEA:13065"/>
        <dbReference type="ChEBI" id="CHEBI:15377"/>
        <dbReference type="ChEBI" id="CHEBI:15378"/>
        <dbReference type="ChEBI" id="CHEBI:30616"/>
        <dbReference type="ChEBI" id="CHEBI:43474"/>
        <dbReference type="ChEBI" id="CHEBI:456216"/>
        <dbReference type="EC" id="3.6.4.13"/>
    </reaction>
</comment>
<evidence type="ECO:0000256" key="2">
    <source>
        <dbReference type="ARBA" id="ARBA00001946"/>
    </source>
</evidence>
<evidence type="ECO:0000259" key="15">
    <source>
        <dbReference type="PROSITE" id="PS51192"/>
    </source>
</evidence>
<evidence type="ECO:0000256" key="10">
    <source>
        <dbReference type="ARBA" id="ARBA00022946"/>
    </source>
</evidence>
<dbReference type="GO" id="GO:0042645">
    <property type="term" value="C:mitochondrial nucleoid"/>
    <property type="evidence" value="ECO:0007669"/>
    <property type="project" value="UniProtKB-SubCell"/>
</dbReference>
<dbReference type="PROSITE" id="PS51194">
    <property type="entry name" value="HELICASE_CTER"/>
    <property type="match status" value="1"/>
</dbReference>
<keyword evidence="10" id="KW-0809">Transit peptide</keyword>
<dbReference type="GO" id="GO:0005524">
    <property type="term" value="F:ATP binding"/>
    <property type="evidence" value="ECO:0007669"/>
    <property type="project" value="UniProtKB-KW"/>
</dbReference>
<evidence type="ECO:0000256" key="11">
    <source>
        <dbReference type="ARBA" id="ARBA00023128"/>
    </source>
</evidence>
<dbReference type="PANTHER" id="PTHR12131:SF1">
    <property type="entry name" value="ATP-DEPENDENT RNA HELICASE SUPV3L1, MITOCHONDRIAL-RELATED"/>
    <property type="match status" value="1"/>
</dbReference>
<keyword evidence="6" id="KW-0547">Nucleotide-binding</keyword>
<dbReference type="InterPro" id="IPR044774">
    <property type="entry name" value="Suv3_DEXQc"/>
</dbReference>
<feature type="region of interest" description="Disordered" evidence="14">
    <location>
        <begin position="422"/>
        <end position="443"/>
    </location>
</feature>
<dbReference type="Pfam" id="PF22527">
    <property type="entry name" value="DEXQc_Suv3"/>
    <property type="match status" value="1"/>
</dbReference>
<evidence type="ECO:0000256" key="6">
    <source>
        <dbReference type="ARBA" id="ARBA00022741"/>
    </source>
</evidence>
<gene>
    <name evidence="17" type="ORF">MSP1401_LOCUS4672</name>
</gene>
<evidence type="ECO:0000313" key="17">
    <source>
        <dbReference type="EMBL" id="CAD8437426.1"/>
    </source>
</evidence>
<dbReference type="InterPro" id="IPR050699">
    <property type="entry name" value="RNA-DNA_Helicase"/>
</dbReference>
<dbReference type="CDD" id="cd17913">
    <property type="entry name" value="DEXQc_Suv3"/>
    <property type="match status" value="1"/>
</dbReference>
<dbReference type="SMART" id="SM00490">
    <property type="entry name" value="HELICc"/>
    <property type="match status" value="1"/>
</dbReference>
<dbReference type="EC" id="3.6.4.13" evidence="5"/>
<dbReference type="Pfam" id="PF00271">
    <property type="entry name" value="Helicase_C"/>
    <property type="match status" value="1"/>
</dbReference>
<keyword evidence="9" id="KW-0067">ATP-binding</keyword>
<dbReference type="PANTHER" id="PTHR12131">
    <property type="entry name" value="ATP-DEPENDENT RNA AND DNA HELICASE"/>
    <property type="match status" value="1"/>
</dbReference>
<feature type="compositionally biased region" description="Basic residues" evidence="14">
    <location>
        <begin position="426"/>
        <end position="438"/>
    </location>
</feature>
<evidence type="ECO:0000256" key="4">
    <source>
        <dbReference type="ARBA" id="ARBA00011661"/>
    </source>
</evidence>
<keyword evidence="11" id="KW-0496">Mitochondrion</keyword>
<evidence type="ECO:0000256" key="3">
    <source>
        <dbReference type="ARBA" id="ARBA00004436"/>
    </source>
</evidence>
<evidence type="ECO:0000256" key="14">
    <source>
        <dbReference type="SAM" id="MobiDB-lite"/>
    </source>
</evidence>
<feature type="domain" description="Helicase ATP-binding" evidence="15">
    <location>
        <begin position="1"/>
        <end position="117"/>
    </location>
</feature>
<proteinExistence type="predicted"/>
<dbReference type="PROSITE" id="PS51192">
    <property type="entry name" value="HELICASE_ATP_BIND_1"/>
    <property type="match status" value="1"/>
</dbReference>
<evidence type="ECO:0000259" key="16">
    <source>
        <dbReference type="PROSITE" id="PS51194"/>
    </source>
</evidence>
<sequence length="717" mass="77379">MRRSIHLHVGPTNSGKTHAAVQRLKRADSGVYCSPLRLLAWEVAEGLNADPEGLGLTCDLVTGQERKVIEGSRHVACTVEMADVRKPIDVAVIDEAHLLGDPARGYAFTRAVLGLPAAELHLCGDPAMVPLIETIASELGDSLVVHRYERLQPLRVLSEPLRRVEDVKPGDCLVAFSRKAVHRLKKDVETQAGRRACVIYGSLPPEARARQAELFNDRANSGYDVLIASDAIGMGLNLSIKRVVFTTLKKYDGSHLRALAPPEAKQIAGRAGRFGMGASEGGATTMRRDELRSLRDAVNAPVVDLTKASVAPTLDQIALFLEADLNKNVSLADALVLFKRDAVVPKHYFARSCDDMIAAARLVQHLPLTLEDHWMFAVAPCSAEDLQGFGSKALVTFAEAFCKRGRVSVRIVQHPFLFGENETKTKTKKPKPKPKPRAPRTQGELSVLEQAHAAYDLYLWFSLRCPAAFPEHDYAQALRKQCAAAIELGLQRTTSAKLRRDAKRLAGYVDDARLTNAAKETARLEAELALLGFGAADDPDGVYGTVTFAPGGPGVVAQAARAKKTPERAERTSREARKKKRAREDKEKTSSPGKRFSQSEKARRANARGASSATRAAGQSGSDASGSSLVSDAESAPPLLAFPLAAAERAERAEIAAAKRTAALARVARGYDADFAAPLVSRRVAAETLRREALLGSIARLAGIGEKGNEEESRGTT</sequence>
<evidence type="ECO:0000256" key="9">
    <source>
        <dbReference type="ARBA" id="ARBA00022840"/>
    </source>
</evidence>
<dbReference type="GO" id="GO:0003724">
    <property type="term" value="F:RNA helicase activity"/>
    <property type="evidence" value="ECO:0007669"/>
    <property type="project" value="UniProtKB-EC"/>
</dbReference>
<dbReference type="EMBL" id="HBEN01005727">
    <property type="protein sequence ID" value="CAD8437426.1"/>
    <property type="molecule type" value="Transcribed_RNA"/>
</dbReference>
<dbReference type="Pfam" id="PF12513">
    <property type="entry name" value="SUV3_C"/>
    <property type="match status" value="1"/>
</dbReference>
<dbReference type="InterPro" id="IPR001650">
    <property type="entry name" value="Helicase_C-like"/>
</dbReference>
<evidence type="ECO:0000256" key="1">
    <source>
        <dbReference type="ARBA" id="ARBA00001936"/>
    </source>
</evidence>